<evidence type="ECO:0000313" key="2">
    <source>
        <dbReference type="EMBL" id="XAO45230.1"/>
    </source>
</evidence>
<keyword evidence="2" id="KW-0540">Nuclease</keyword>
<organism evidence="2 3">
    <name type="scientific">Glutamicibacter ectropisis</name>
    <dbReference type="NCBI Taxonomy" id="3046593"/>
    <lineage>
        <taxon>Bacteria</taxon>
        <taxon>Bacillati</taxon>
        <taxon>Actinomycetota</taxon>
        <taxon>Actinomycetes</taxon>
        <taxon>Micrococcales</taxon>
        <taxon>Micrococcaceae</taxon>
        <taxon>Glutamicibacter</taxon>
    </lineage>
</organism>
<dbReference type="EMBL" id="CP125942">
    <property type="protein sequence ID" value="XAO45230.1"/>
    <property type="molecule type" value="Genomic_DNA"/>
</dbReference>
<dbReference type="CDD" id="cd00085">
    <property type="entry name" value="HNHc"/>
    <property type="match status" value="1"/>
</dbReference>
<feature type="compositionally biased region" description="Acidic residues" evidence="1">
    <location>
        <begin position="323"/>
        <end position="350"/>
    </location>
</feature>
<sequence>MSTATAQALANLSVAAELTASATAVLSDPQLSPGHAACFGMLIEALGAEQARAQIHMAHAVRRSGAHKLDQPSLQAVAQAGAEPTESNFAAAEGHTTAGRTAFHSARSFMQDWLDIPRNIAHDRLVQADCLIGGVDDSGQPIDPWLTELATDFADPALDPRLVAATALKLHSTRKDLPDGAAGAEQKQQLQSDAHQLIHSDPKSARKHIANMVAQVKAGKRPLKALLDEVGLFRRGTRRGLIEYILRVLPSQAAVIEAHFAGTGNPATQAGDRQGLQEAEAEITGEKGEGWDDDSTKPDWAREEDDLPPIPEPAQDSASNPDTDPDTDPDSAADPDADPDTDPPEMESDVEAASTRGESTPAWEDLKPERRRLIGLMALLLKDHRASDHRAGQPPGSNHAGLATAQVSVILDYEKMLQGAPNYAVSSSGLMLSPGEARTAMCNAGIYPVILNGKSLPLDLGRTQRLFTKAQGRTIRAAYQGCAYPGCAMPVERCELDHLDPWERGGCTDIHSAALCCPVHHVERHCGLFHAVKIPGCRPMVLLSPDLDPKQELRVNTYFMTPEQALASDALAQEMTAKWRAGTLTVEIVEP</sequence>
<proteinExistence type="predicted"/>
<accession>A0AAU6WC40</accession>
<feature type="region of interest" description="Disordered" evidence="1">
    <location>
        <begin position="264"/>
        <end position="367"/>
    </location>
</feature>
<dbReference type="KEGG" id="gey:QMQ05_12840"/>
<reference evidence="2 3" key="1">
    <citation type="submission" date="2023-05" db="EMBL/GenBank/DDBJ databases">
        <title>Glutamicibacter sp. B1, complete genome.</title>
        <authorList>
            <person name="Long Y.H."/>
            <person name="Fang T."/>
            <person name="Li X.Y."/>
        </authorList>
    </citation>
    <scope>NUCLEOTIDE SEQUENCE [LARGE SCALE GENOMIC DNA]</scope>
    <source>
        <strain evidence="2 3">B1</strain>
    </source>
</reference>
<dbReference type="GO" id="GO:0004519">
    <property type="term" value="F:endonuclease activity"/>
    <property type="evidence" value="ECO:0007669"/>
    <property type="project" value="UniProtKB-KW"/>
</dbReference>
<dbReference type="Gene3D" id="1.10.30.50">
    <property type="match status" value="1"/>
</dbReference>
<evidence type="ECO:0000313" key="3">
    <source>
        <dbReference type="Proteomes" id="UP001486888"/>
    </source>
</evidence>
<name>A0AAU6WC40_9MICC</name>
<protein>
    <submittedName>
        <fullName evidence="2">HNH endonuclease signature motif containing protein</fullName>
    </submittedName>
</protein>
<dbReference type="RefSeq" id="WP_345470576.1">
    <property type="nucleotide sequence ID" value="NZ_CP125942.1"/>
</dbReference>
<keyword evidence="2" id="KW-0255">Endonuclease</keyword>
<dbReference type="Proteomes" id="UP001486888">
    <property type="component" value="Chromosome"/>
</dbReference>
<dbReference type="InterPro" id="IPR003615">
    <property type="entry name" value="HNH_nuc"/>
</dbReference>
<feature type="compositionally biased region" description="Basic and acidic residues" evidence="1">
    <location>
        <begin position="284"/>
        <end position="301"/>
    </location>
</feature>
<keyword evidence="2" id="KW-0378">Hydrolase</keyword>
<evidence type="ECO:0000256" key="1">
    <source>
        <dbReference type="SAM" id="MobiDB-lite"/>
    </source>
</evidence>
<feature type="region of interest" description="Disordered" evidence="1">
    <location>
        <begin position="176"/>
        <end position="195"/>
    </location>
</feature>
<gene>
    <name evidence="2" type="ORF">QMQ05_12840</name>
</gene>
<dbReference type="AlphaFoldDB" id="A0AAU6WC40"/>
<keyword evidence="3" id="KW-1185">Reference proteome</keyword>